<evidence type="ECO:0000259" key="11">
    <source>
        <dbReference type="PROSITE" id="PS51900"/>
    </source>
</evidence>
<dbReference type="PROSITE" id="PS51900">
    <property type="entry name" value="CB"/>
    <property type="match status" value="1"/>
</dbReference>
<comment type="subcellular location">
    <subcellularLocation>
        <location evidence="1">Cytoplasm</location>
    </subcellularLocation>
</comment>
<dbReference type="Pfam" id="PF00589">
    <property type="entry name" value="Phage_integrase"/>
    <property type="match status" value="1"/>
</dbReference>
<evidence type="ECO:0000256" key="5">
    <source>
        <dbReference type="ARBA" id="ARBA00022908"/>
    </source>
</evidence>
<evidence type="ECO:0000256" key="4">
    <source>
        <dbReference type="ARBA" id="ARBA00022829"/>
    </source>
</evidence>
<dbReference type="RefSeq" id="WP_272804133.1">
    <property type="nucleotide sequence ID" value="NZ_JAQQKY010000016.1"/>
</dbReference>
<evidence type="ECO:0000313" key="13">
    <source>
        <dbReference type="Proteomes" id="UP001221566"/>
    </source>
</evidence>
<gene>
    <name evidence="12" type="ORF">PQU93_17445</name>
</gene>
<evidence type="ECO:0000259" key="10">
    <source>
        <dbReference type="PROSITE" id="PS51898"/>
    </source>
</evidence>
<dbReference type="InterPro" id="IPR011010">
    <property type="entry name" value="DNA_brk_join_enz"/>
</dbReference>
<proteinExistence type="predicted"/>
<keyword evidence="7" id="KW-0233">DNA recombination</keyword>
<comment type="caution">
    <text evidence="12">The sequence shown here is derived from an EMBL/GenBank/DDBJ whole genome shotgun (WGS) entry which is preliminary data.</text>
</comment>
<keyword evidence="3" id="KW-0132">Cell division</keyword>
<organism evidence="12 13">
    <name type="scientific">Vogesella indigofera</name>
    <name type="common">Pseudomonas indigofera</name>
    <dbReference type="NCBI Taxonomy" id="45465"/>
    <lineage>
        <taxon>Bacteria</taxon>
        <taxon>Pseudomonadati</taxon>
        <taxon>Pseudomonadota</taxon>
        <taxon>Betaproteobacteria</taxon>
        <taxon>Neisseriales</taxon>
        <taxon>Chromobacteriaceae</taxon>
        <taxon>Vogesella</taxon>
    </lineage>
</organism>
<dbReference type="InterPro" id="IPR010998">
    <property type="entry name" value="Integrase_recombinase_N"/>
</dbReference>
<dbReference type="PANTHER" id="PTHR30349">
    <property type="entry name" value="PHAGE INTEGRASE-RELATED"/>
    <property type="match status" value="1"/>
</dbReference>
<dbReference type="PANTHER" id="PTHR30349:SF77">
    <property type="entry name" value="TYROSINE RECOMBINASE XERC"/>
    <property type="match status" value="1"/>
</dbReference>
<feature type="domain" description="Tyr recombinase" evidence="10">
    <location>
        <begin position="150"/>
        <end position="359"/>
    </location>
</feature>
<evidence type="ECO:0000256" key="3">
    <source>
        <dbReference type="ARBA" id="ARBA00022618"/>
    </source>
</evidence>
<protein>
    <submittedName>
        <fullName evidence="12">Tyrosine-type recombinase/integrase</fullName>
    </submittedName>
</protein>
<sequence length="367" mass="41913">MEDNLIPAARPVTAYRDQPPALIRATDDASAVRIWLERYHRSPNTFRAYEREAHRFLGWAHMQGLAMGQITVEDANNYLRWLANPPQGIIGKKKRRGTDDWRPLNKPLSEKSLSHSRTILATLYRFMCDANYLTGNPFALVERIVVPKEPMERYLEKDLWQHLQDYLSDVLPTEPGVTQAHAERCGWIFTFLYHTGFRISELAGAKMGDFRQREGKWWLRVLGKGKKIDFVPVTDLLFVALGRYRISQGLSPLPSFAEETPVVGRVSKPQAPVTAQAIHKVIKQVFARFGAHLESQGQAALAQHVVRMSAHWMRHTTASHQLAEGVPFLHVSKNLRHGKPDTTMIYTHVERDQRHDAMRGFGKKPTA</sequence>
<feature type="domain" description="Core-binding (CB)" evidence="11">
    <location>
        <begin position="26"/>
        <end position="128"/>
    </location>
</feature>
<evidence type="ECO:0000256" key="1">
    <source>
        <dbReference type="ARBA" id="ARBA00004496"/>
    </source>
</evidence>
<evidence type="ECO:0000256" key="2">
    <source>
        <dbReference type="ARBA" id="ARBA00022490"/>
    </source>
</evidence>
<keyword evidence="6 9" id="KW-0238">DNA-binding</keyword>
<dbReference type="PROSITE" id="PS51898">
    <property type="entry name" value="TYR_RECOMBINASE"/>
    <property type="match status" value="1"/>
</dbReference>
<keyword evidence="5" id="KW-0229">DNA integration</keyword>
<dbReference type="InterPro" id="IPR050090">
    <property type="entry name" value="Tyrosine_recombinase_XerCD"/>
</dbReference>
<keyword evidence="2" id="KW-0963">Cytoplasm</keyword>
<evidence type="ECO:0000313" key="12">
    <source>
        <dbReference type="EMBL" id="MDC7692549.1"/>
    </source>
</evidence>
<accession>A0ABT5I8X0</accession>
<dbReference type="Gene3D" id="1.10.443.10">
    <property type="entry name" value="Intergrase catalytic core"/>
    <property type="match status" value="1"/>
</dbReference>
<dbReference type="InterPro" id="IPR044068">
    <property type="entry name" value="CB"/>
</dbReference>
<dbReference type="InterPro" id="IPR013762">
    <property type="entry name" value="Integrase-like_cat_sf"/>
</dbReference>
<evidence type="ECO:0000256" key="6">
    <source>
        <dbReference type="ARBA" id="ARBA00023125"/>
    </source>
</evidence>
<keyword evidence="8" id="KW-0131">Cell cycle</keyword>
<keyword evidence="4" id="KW-0159">Chromosome partition</keyword>
<name>A0ABT5I8X0_VOGIN</name>
<evidence type="ECO:0000256" key="9">
    <source>
        <dbReference type="PROSITE-ProRule" id="PRU01248"/>
    </source>
</evidence>
<dbReference type="CDD" id="cd00397">
    <property type="entry name" value="DNA_BRE_C"/>
    <property type="match status" value="1"/>
</dbReference>
<keyword evidence="13" id="KW-1185">Reference proteome</keyword>
<dbReference type="Proteomes" id="UP001221566">
    <property type="component" value="Unassembled WGS sequence"/>
</dbReference>
<evidence type="ECO:0000256" key="8">
    <source>
        <dbReference type="ARBA" id="ARBA00023306"/>
    </source>
</evidence>
<dbReference type="SUPFAM" id="SSF56349">
    <property type="entry name" value="DNA breaking-rejoining enzymes"/>
    <property type="match status" value="1"/>
</dbReference>
<evidence type="ECO:0000256" key="7">
    <source>
        <dbReference type="ARBA" id="ARBA00023172"/>
    </source>
</evidence>
<reference evidence="12 13" key="1">
    <citation type="submission" date="2023-01" db="EMBL/GenBank/DDBJ databases">
        <title>Novel species of the genus Vogesella isolated from rivers.</title>
        <authorList>
            <person name="Lu H."/>
        </authorList>
    </citation>
    <scope>NUCLEOTIDE SEQUENCE [LARGE SCALE GENOMIC DNA]</scope>
    <source>
        <strain evidence="12 13">SH7W</strain>
    </source>
</reference>
<dbReference type="InterPro" id="IPR002104">
    <property type="entry name" value="Integrase_catalytic"/>
</dbReference>
<dbReference type="EMBL" id="JAQQKY010000016">
    <property type="protein sequence ID" value="MDC7692549.1"/>
    <property type="molecule type" value="Genomic_DNA"/>
</dbReference>
<dbReference type="Gene3D" id="1.10.150.130">
    <property type="match status" value="1"/>
</dbReference>